<organism evidence="3 4">
    <name type="scientific">Mesorhizobium japonicum (strain LMG 29417 / CECT 9101 / MAFF 303099)</name>
    <name type="common">Mesorhizobium loti (strain MAFF 303099)</name>
    <dbReference type="NCBI Taxonomy" id="266835"/>
    <lineage>
        <taxon>Bacteria</taxon>
        <taxon>Pseudomonadati</taxon>
        <taxon>Pseudomonadota</taxon>
        <taxon>Alphaproteobacteria</taxon>
        <taxon>Hyphomicrobiales</taxon>
        <taxon>Phyllobacteriaceae</taxon>
        <taxon>Mesorhizobium</taxon>
    </lineage>
</organism>
<evidence type="ECO:0000313" key="4">
    <source>
        <dbReference type="Proteomes" id="UP000000552"/>
    </source>
</evidence>
<geneLocation type="plasmid" evidence="3 4">
    <name>pMLb</name>
</geneLocation>
<dbReference type="EMBL" id="AP003017">
    <property type="protein sequence ID" value="BAB54900.1"/>
    <property type="molecule type" value="Genomic_DNA"/>
</dbReference>
<evidence type="ECO:0000259" key="2">
    <source>
        <dbReference type="Pfam" id="PF05050"/>
    </source>
</evidence>
<protein>
    <submittedName>
        <fullName evidence="3">Mll9724 protein</fullName>
    </submittedName>
</protein>
<dbReference type="SUPFAM" id="SSF53335">
    <property type="entry name" value="S-adenosyl-L-methionine-dependent methyltransferases"/>
    <property type="match status" value="1"/>
</dbReference>
<keyword evidence="1" id="KW-0472">Membrane</keyword>
<dbReference type="InterPro" id="IPR029063">
    <property type="entry name" value="SAM-dependent_MTases_sf"/>
</dbReference>
<feature type="transmembrane region" description="Helical" evidence="1">
    <location>
        <begin position="21"/>
        <end position="44"/>
    </location>
</feature>
<dbReference type="KEGG" id="mlo:mll9724"/>
<dbReference type="PANTHER" id="PTHR34203">
    <property type="entry name" value="METHYLTRANSFERASE, FKBM FAMILY PROTEIN"/>
    <property type="match status" value="1"/>
</dbReference>
<accession>Q98NV5</accession>
<dbReference type="NCBIfam" id="TIGR01444">
    <property type="entry name" value="fkbM_fam"/>
    <property type="match status" value="1"/>
</dbReference>
<gene>
    <name evidence="3" type="ordered locus">mll9724</name>
</gene>
<evidence type="ECO:0000256" key="1">
    <source>
        <dbReference type="SAM" id="Phobius"/>
    </source>
</evidence>
<keyword evidence="1" id="KW-0812">Transmembrane</keyword>
<reference evidence="3 4" key="1">
    <citation type="journal article" date="2000" name="DNA Res.">
        <title>Complete genome structure of the nitrogen-fixing symbiotic bacterium Mesorhizobium loti.</title>
        <authorList>
            <person name="Kaneko T."/>
            <person name="Nakamura Y."/>
            <person name="Sato S."/>
            <person name="Asamizu E."/>
            <person name="Kato T."/>
            <person name="Sasamoto S."/>
            <person name="Watanabe A."/>
            <person name="Idesawa K."/>
            <person name="Ishikawa A."/>
            <person name="Kawashima K."/>
            <person name="Kimura T."/>
            <person name="Kishida Y."/>
            <person name="Kiyokawa C."/>
            <person name="Kohara M."/>
            <person name="Matsumoto M."/>
            <person name="Matsuno A."/>
            <person name="Mochizuki Y."/>
            <person name="Nakayama S."/>
            <person name="Nakazaki N."/>
            <person name="Shimpo S."/>
            <person name="Sugimoto M."/>
            <person name="Takeuchi C."/>
            <person name="Yamada M."/>
            <person name="Tabata S."/>
        </authorList>
    </citation>
    <scope>NUCLEOTIDE SEQUENCE [LARGE SCALE GENOMIC DNA]</scope>
    <source>
        <strain evidence="4">LMG 29417 / CECT 9101 / MAFF 303099</strain>
        <plasmid evidence="3 4">pMLb</plasmid>
    </source>
</reference>
<dbReference type="HOGENOM" id="CLU_983167_0_0_5"/>
<dbReference type="InterPro" id="IPR052514">
    <property type="entry name" value="SAM-dependent_MTase"/>
</dbReference>
<keyword evidence="3" id="KW-0614">Plasmid</keyword>
<proteinExistence type="predicted"/>
<dbReference type="eggNOG" id="COG2242">
    <property type="taxonomic scope" value="Bacteria"/>
</dbReference>
<dbReference type="Gene3D" id="3.40.50.150">
    <property type="entry name" value="Vaccinia Virus protein VP39"/>
    <property type="match status" value="1"/>
</dbReference>
<feature type="domain" description="Methyltransferase FkbM" evidence="2">
    <location>
        <begin position="83"/>
        <end position="240"/>
    </location>
</feature>
<dbReference type="InterPro" id="IPR006342">
    <property type="entry name" value="FkbM_mtfrase"/>
</dbReference>
<sequence length="284" mass="31645">MVRKLRHFGDRLREEPDKFRFVLSRALWVTGLCRLITFSFPAGYRMRFYPSAISAGLWRDRNFRSEDADFVAGYLRPGETFVDVGANVGQLSLVAARRVTSSGRTIAIEAHPRTCNFLRGNVRLNGLPIEIHNVAVGSECGELFFTNFRSDDMNFAYAASPRNGSALRVPVATLDSIIGERPVDLLKVDVEGFECDLLRGAAQTLHNCRCLYIEDSEPNLRRAGSSRVELYDRLSEGGFELFHVRGKRLERVSVQAAGPLTENLIAVRGSDLPDALARTGFCLA</sequence>
<dbReference type="Pfam" id="PF05050">
    <property type="entry name" value="Methyltransf_21"/>
    <property type="match status" value="1"/>
</dbReference>
<evidence type="ECO:0000313" key="3">
    <source>
        <dbReference type="EMBL" id="BAB54900.1"/>
    </source>
</evidence>
<dbReference type="AlphaFoldDB" id="Q98NV5"/>
<dbReference type="PANTHER" id="PTHR34203:SF15">
    <property type="entry name" value="SLL1173 PROTEIN"/>
    <property type="match status" value="1"/>
</dbReference>
<dbReference type="Proteomes" id="UP000000552">
    <property type="component" value="Plasmid pMLb"/>
</dbReference>
<keyword evidence="1" id="KW-1133">Transmembrane helix</keyword>
<name>Q98NV5_RHILO</name>